<accession>A0A1Q9WCI3</accession>
<dbReference type="Pfam" id="PF01458">
    <property type="entry name" value="SUFBD_core"/>
    <property type="match status" value="1"/>
</dbReference>
<dbReference type="InterPro" id="IPR037284">
    <property type="entry name" value="SUF_FeS_clus_asmbl_SufBD_sf"/>
</dbReference>
<comment type="caution">
    <text evidence="3">The sequence shown here is derived from an EMBL/GenBank/DDBJ whole genome shotgun (WGS) entry which is preliminary data.</text>
</comment>
<evidence type="ECO:0000313" key="4">
    <source>
        <dbReference type="Proteomes" id="UP000179636"/>
    </source>
</evidence>
<dbReference type="InterPro" id="IPR055346">
    <property type="entry name" value="Fe-S_cluster_assembly_SufBD"/>
</dbReference>
<gene>
    <name evidence="3" type="ORF">BKG61_03385</name>
</gene>
<dbReference type="SUPFAM" id="SSF101960">
    <property type="entry name" value="Stabilizer of iron transporter SufD"/>
    <property type="match status" value="1"/>
</dbReference>
<name>A0A1S1KLC4_9MYCO</name>
<feature type="domain" description="FHA" evidence="2">
    <location>
        <begin position="115"/>
        <end position="172"/>
    </location>
</feature>
<dbReference type="NCBIfam" id="TIGR01981">
    <property type="entry name" value="sufD"/>
    <property type="match status" value="1"/>
</dbReference>
<organism evidence="3 4">
    <name type="scientific">Mycobacterium syngnathidarum</name>
    <dbReference type="NCBI Taxonomy" id="1908205"/>
    <lineage>
        <taxon>Bacteria</taxon>
        <taxon>Bacillati</taxon>
        <taxon>Actinomycetota</taxon>
        <taxon>Actinomycetes</taxon>
        <taxon>Mycobacteriales</taxon>
        <taxon>Mycobacteriaceae</taxon>
        <taxon>Mycobacterium</taxon>
    </lineage>
</organism>
<keyword evidence="4" id="KW-1185">Reference proteome</keyword>
<dbReference type="PANTHER" id="PTHR43575:SF1">
    <property type="entry name" value="PROTEIN ABCI7, CHLOROPLASTIC"/>
    <property type="match status" value="1"/>
</dbReference>
<evidence type="ECO:0000256" key="1">
    <source>
        <dbReference type="ARBA" id="ARBA00043967"/>
    </source>
</evidence>
<dbReference type="PROSITE" id="PS50006">
    <property type="entry name" value="FHA_DOMAIN"/>
    <property type="match status" value="1"/>
</dbReference>
<proteinExistence type="inferred from homology"/>
<dbReference type="STRING" id="1908205.BKG60_11100"/>
<dbReference type="InterPro" id="IPR000253">
    <property type="entry name" value="FHA_dom"/>
</dbReference>
<dbReference type="GO" id="GO:0016226">
    <property type="term" value="P:iron-sulfur cluster assembly"/>
    <property type="evidence" value="ECO:0007669"/>
    <property type="project" value="InterPro"/>
</dbReference>
<comment type="similarity">
    <text evidence="1">Belongs to the iron-sulfur cluster assembly SufBD family.</text>
</comment>
<dbReference type="InterPro" id="IPR011542">
    <property type="entry name" value="SUF_FeS_clus_asmbl_SufD"/>
</dbReference>
<dbReference type="EMBL" id="MLHV01000002">
    <property type="protein sequence ID" value="OHU07573.1"/>
    <property type="molecule type" value="Genomic_DNA"/>
</dbReference>
<reference evidence="3 4" key="1">
    <citation type="submission" date="2016-10" db="EMBL/GenBank/DDBJ databases">
        <title>Evaluation of Human, Animal and Environmental Mycobacterium chelonae Isolates by Core Genome Phylogenomic Analysis, Targeted Gene Comparison, and Anti-microbial Susceptibility Patterns: A Tale of Mistaken Identities.</title>
        <authorList>
            <person name="Fogelson S.B."/>
            <person name="Camus A.C."/>
            <person name="Lorenz W."/>
            <person name="Vasireddy R."/>
            <person name="Vasireddy S."/>
            <person name="Smith T."/>
            <person name="Brown-Elliott B.A."/>
            <person name="Wallace R.J.Jr."/>
            <person name="Hasan N.A."/>
            <person name="Reischl U."/>
            <person name="Sanchez S."/>
        </authorList>
    </citation>
    <scope>NUCLEOTIDE SEQUENCE [LARGE SCALE GENOMIC DNA]</scope>
    <source>
        <strain evidence="3 4">24999</strain>
    </source>
</reference>
<evidence type="ECO:0000259" key="2">
    <source>
        <dbReference type="PROSITE" id="PS50006"/>
    </source>
</evidence>
<protein>
    <submittedName>
        <fullName evidence="3">Fe-S cluster assembly protein SufD</fullName>
    </submittedName>
</protein>
<sequence length="406" mass="43336">MGSNLTEAAESAAANSGSTLAGANKGELFASFDVNAFEVPGGRDELWRFTPLKRLRGLHDGSAVANGSAGITVTERPGVSVETVGRDDKRLGEGGVPTDRVAAQAYSSFETATVVTVKRDTEVAEPIEIVVDGPGERVVGYGHLQIRVEELSRAIVVVDLRGSGTYADNVEIIVGDSAGLGLIWIADWADDMVHVSAHHAKLGKDAVLGHVNVTLGGDVVRTSATVRFTGPGGDAKMLGTYFADDGQFFESRLLVDHAQPHCKSDVLYKGALQGDPDSKKPDAHTVWIGDVLIRAEATGTDTFEVNRNLVLTDGARADSVPNLEIETGEIVGAGHASATGRFDDEQLFYLRARGIPEDQARRLVVRGFFNEIIAKIAVPEVRERLTAAIEQELQKNELNESEASHS</sequence>
<dbReference type="InterPro" id="IPR000825">
    <property type="entry name" value="SUF_FeS_clus_asmbl_SufBD_core"/>
</dbReference>
<dbReference type="OrthoDB" id="9803529at2"/>
<accession>A0A1S1KLC4</accession>
<evidence type="ECO:0000313" key="3">
    <source>
        <dbReference type="EMBL" id="OHU07573.1"/>
    </source>
</evidence>
<dbReference type="Proteomes" id="UP000179636">
    <property type="component" value="Unassembled WGS sequence"/>
</dbReference>
<dbReference type="PANTHER" id="PTHR43575">
    <property type="entry name" value="PROTEIN ABCI7, CHLOROPLASTIC"/>
    <property type="match status" value="1"/>
</dbReference>
<dbReference type="AlphaFoldDB" id="A0A1S1KLC4"/>